<organism evidence="1 2">
    <name type="scientific">Trema orientale</name>
    <name type="common">Charcoal tree</name>
    <name type="synonym">Celtis orientalis</name>
    <dbReference type="NCBI Taxonomy" id="63057"/>
    <lineage>
        <taxon>Eukaryota</taxon>
        <taxon>Viridiplantae</taxon>
        <taxon>Streptophyta</taxon>
        <taxon>Embryophyta</taxon>
        <taxon>Tracheophyta</taxon>
        <taxon>Spermatophyta</taxon>
        <taxon>Magnoliopsida</taxon>
        <taxon>eudicotyledons</taxon>
        <taxon>Gunneridae</taxon>
        <taxon>Pentapetalae</taxon>
        <taxon>rosids</taxon>
        <taxon>fabids</taxon>
        <taxon>Rosales</taxon>
        <taxon>Cannabaceae</taxon>
        <taxon>Trema</taxon>
    </lineage>
</organism>
<reference evidence="2" key="1">
    <citation type="submission" date="2016-06" db="EMBL/GenBank/DDBJ databases">
        <title>Parallel loss of symbiosis genes in relatives of nitrogen-fixing non-legume Parasponia.</title>
        <authorList>
            <person name="Van Velzen R."/>
            <person name="Holmer R."/>
            <person name="Bu F."/>
            <person name="Rutten L."/>
            <person name="Van Zeijl A."/>
            <person name="Liu W."/>
            <person name="Santuari L."/>
            <person name="Cao Q."/>
            <person name="Sharma T."/>
            <person name="Shen D."/>
            <person name="Roswanjaya Y."/>
            <person name="Wardhani T."/>
            <person name="Kalhor M.S."/>
            <person name="Jansen J."/>
            <person name="Van den Hoogen J."/>
            <person name="Gungor B."/>
            <person name="Hartog M."/>
            <person name="Hontelez J."/>
            <person name="Verver J."/>
            <person name="Yang W.-C."/>
            <person name="Schijlen E."/>
            <person name="Repin R."/>
            <person name="Schilthuizen M."/>
            <person name="Schranz E."/>
            <person name="Heidstra R."/>
            <person name="Miyata K."/>
            <person name="Fedorova E."/>
            <person name="Kohlen W."/>
            <person name="Bisseling T."/>
            <person name="Smit S."/>
            <person name="Geurts R."/>
        </authorList>
    </citation>
    <scope>NUCLEOTIDE SEQUENCE [LARGE SCALE GENOMIC DNA]</scope>
    <source>
        <strain evidence="2">cv. RG33-2</strain>
    </source>
</reference>
<dbReference type="Proteomes" id="UP000237000">
    <property type="component" value="Unassembled WGS sequence"/>
</dbReference>
<evidence type="ECO:0000313" key="1">
    <source>
        <dbReference type="EMBL" id="PON52560.1"/>
    </source>
</evidence>
<gene>
    <name evidence="1" type="ORF">TorRG33x02_308220</name>
</gene>
<accession>A0A2P5BUU9</accession>
<protein>
    <submittedName>
        <fullName evidence="1">Uncharacterized protein</fullName>
    </submittedName>
</protein>
<sequence length="158" mass="17090">MRLDKGVQSQALVQPTKQALKANKCEWSIVRPLFYIIFLFKFIVTSTTKKLSSSSSSSSSSSRLCRVSRCLSASKTRQCRSRSSVTRCSRCVEDLPIVTVVDQQRLGGDVTARVVIAEEDEAPVGTLDLQAVEAGQGGVSLDVLVALPDLVGVSQKKV</sequence>
<evidence type="ECO:0000313" key="2">
    <source>
        <dbReference type="Proteomes" id="UP000237000"/>
    </source>
</evidence>
<dbReference type="InParanoid" id="A0A2P5BUU9"/>
<dbReference type="EMBL" id="JXTC01000456">
    <property type="protein sequence ID" value="PON52560.1"/>
    <property type="molecule type" value="Genomic_DNA"/>
</dbReference>
<proteinExistence type="predicted"/>
<name>A0A2P5BUU9_TREOI</name>
<comment type="caution">
    <text evidence="1">The sequence shown here is derived from an EMBL/GenBank/DDBJ whole genome shotgun (WGS) entry which is preliminary data.</text>
</comment>
<keyword evidence="2" id="KW-1185">Reference proteome</keyword>
<dbReference type="AlphaFoldDB" id="A0A2P5BUU9"/>